<evidence type="ECO:0000256" key="1">
    <source>
        <dbReference type="SAM" id="MobiDB-lite"/>
    </source>
</evidence>
<name>A0A2R8CJG5_9GAMM</name>
<feature type="signal peptide" evidence="2">
    <location>
        <begin position="1"/>
        <end position="33"/>
    </location>
</feature>
<evidence type="ECO:0000313" key="3">
    <source>
        <dbReference type="EMBL" id="SPJ33030.1"/>
    </source>
</evidence>
<dbReference type="RefSeq" id="WP_108841804.1">
    <property type="nucleotide sequence ID" value="NZ_ONZI01000001.1"/>
</dbReference>
<feature type="region of interest" description="Disordered" evidence="1">
    <location>
        <begin position="48"/>
        <end position="67"/>
    </location>
</feature>
<keyword evidence="2" id="KW-0732">Signal</keyword>
<dbReference type="OrthoDB" id="6184058at2"/>
<feature type="region of interest" description="Disordered" evidence="1">
    <location>
        <begin position="115"/>
        <end position="145"/>
    </location>
</feature>
<evidence type="ECO:0000256" key="2">
    <source>
        <dbReference type="SAM" id="SignalP"/>
    </source>
</evidence>
<keyword evidence="4" id="KW-1185">Reference proteome</keyword>
<evidence type="ECO:0000313" key="4">
    <source>
        <dbReference type="Proteomes" id="UP000244934"/>
    </source>
</evidence>
<reference evidence="4" key="1">
    <citation type="submission" date="2018-03" db="EMBL/GenBank/DDBJ databases">
        <authorList>
            <person name="Navarro De La Torre S."/>
        </authorList>
    </citation>
    <scope>NUCLEOTIDE SEQUENCE [LARGE SCALE GENOMIC DNA]</scope>
    <source>
        <strain evidence="4">EAod3</strain>
    </source>
</reference>
<feature type="chain" id="PRO_5015357582" evidence="2">
    <location>
        <begin position="34"/>
        <end position="145"/>
    </location>
</feature>
<organism evidence="3 4">
    <name type="scientific">Kushneria phyllosphaerae</name>
    <dbReference type="NCBI Taxonomy" id="2100822"/>
    <lineage>
        <taxon>Bacteria</taxon>
        <taxon>Pseudomonadati</taxon>
        <taxon>Pseudomonadota</taxon>
        <taxon>Gammaproteobacteria</taxon>
        <taxon>Oceanospirillales</taxon>
        <taxon>Halomonadaceae</taxon>
        <taxon>Kushneria</taxon>
    </lineage>
</organism>
<gene>
    <name evidence="3" type="ORF">KSP9073_01033</name>
</gene>
<dbReference type="Proteomes" id="UP000244934">
    <property type="component" value="Unassembled WGS sequence"/>
</dbReference>
<accession>A0A2R8CJG5</accession>
<dbReference type="AlphaFoldDB" id="A0A2R8CJG5"/>
<proteinExistence type="predicted"/>
<dbReference type="EMBL" id="ONZI01000001">
    <property type="protein sequence ID" value="SPJ33030.1"/>
    <property type="molecule type" value="Genomic_DNA"/>
</dbReference>
<sequence length="145" mass="15954">MQRRSMKPAVPGCFLACLVTLVTLAGTSLTAMAAESVILDRRGPNLDYRPPLPPRHPPFGIRDPQRFNPVRDVDVGVILPPEQLEHWRSNYVPDSYRLNGYDGVSEGDANVCRHNDGSRSYSSSGMTCEDGDANPPGGRTWSTKK</sequence>
<protein>
    <submittedName>
        <fullName evidence="3">Uncharacterized protein</fullName>
    </submittedName>
</protein>